<dbReference type="EMBL" id="FOBV01000001">
    <property type="protein sequence ID" value="SEM18754.1"/>
    <property type="molecule type" value="Genomic_DNA"/>
</dbReference>
<evidence type="ECO:0000313" key="5">
    <source>
        <dbReference type="EMBL" id="SEM18754.1"/>
    </source>
</evidence>
<dbReference type="PANTHER" id="PTHR12302:SF3">
    <property type="entry name" value="SERINE_THREONINE-PROTEIN KINASE 31"/>
    <property type="match status" value="1"/>
</dbReference>
<dbReference type="STRING" id="295069.SAMN05421856_101623"/>
<evidence type="ECO:0000256" key="2">
    <source>
        <dbReference type="ARBA" id="ARBA00022759"/>
    </source>
</evidence>
<evidence type="ECO:0000313" key="6">
    <source>
        <dbReference type="Proteomes" id="UP000199450"/>
    </source>
</evidence>
<dbReference type="Pfam" id="PF00565">
    <property type="entry name" value="SNase"/>
    <property type="match status" value="1"/>
</dbReference>
<dbReference type="SUPFAM" id="SSF50199">
    <property type="entry name" value="Staphylococcal nuclease"/>
    <property type="match status" value="1"/>
</dbReference>
<dbReference type="GO" id="GO:0004519">
    <property type="term" value="F:endonuclease activity"/>
    <property type="evidence" value="ECO:0007669"/>
    <property type="project" value="UniProtKB-KW"/>
</dbReference>
<evidence type="ECO:0000259" key="4">
    <source>
        <dbReference type="PROSITE" id="PS50830"/>
    </source>
</evidence>
<sequence length="207" mass="23980">MRLIRQYLKFDLTYISSEIYKILLSIFANSNSMMIIFVQNLIHHNYYNLMKKIICGILLSVSMTLLSQIRGKVIKIKDGDTIVVLLADKTQQTLRLAEVDCPENGQAFGNNAKQFTSNQVFGKMVIIYKVGKDRYGRNIAGVFYDGDKYLSREIVKAGFGWWYFKASKNTELQKLQDKAKEKKLGLWSDKKAISPWEFRKNKKARVE</sequence>
<protein>
    <submittedName>
        <fullName evidence="5">Endonuclease YncB, thermonuclease family</fullName>
    </submittedName>
</protein>
<gene>
    <name evidence="5" type="ORF">SAMN05421856_101623</name>
</gene>
<dbReference type="PROSITE" id="PS01123">
    <property type="entry name" value="TNASE_1"/>
    <property type="match status" value="1"/>
</dbReference>
<keyword evidence="2 5" id="KW-0255">Endonuclease</keyword>
<dbReference type="InterPro" id="IPR035437">
    <property type="entry name" value="SNase_OB-fold_sf"/>
</dbReference>
<reference evidence="6" key="1">
    <citation type="submission" date="2016-10" db="EMBL/GenBank/DDBJ databases">
        <authorList>
            <person name="Varghese N."/>
            <person name="Submissions S."/>
        </authorList>
    </citation>
    <scope>NUCLEOTIDE SEQUENCE [LARGE SCALE GENOMIC DNA]</scope>
    <source>
        <strain evidence="6">DSM 17453</strain>
    </source>
</reference>
<dbReference type="Gene3D" id="2.40.50.90">
    <property type="match status" value="1"/>
</dbReference>
<dbReference type="InterPro" id="IPR016071">
    <property type="entry name" value="Staphylococal_nuclease_OB-fold"/>
</dbReference>
<dbReference type="PANTHER" id="PTHR12302">
    <property type="entry name" value="EBNA2 BINDING PROTEIN P100"/>
    <property type="match status" value="1"/>
</dbReference>
<dbReference type="GO" id="GO:0003676">
    <property type="term" value="F:nucleic acid binding"/>
    <property type="evidence" value="ECO:0007669"/>
    <property type="project" value="InterPro"/>
</dbReference>
<accession>A0A1H7WBP7</accession>
<dbReference type="Proteomes" id="UP000199450">
    <property type="component" value="Unassembled WGS sequence"/>
</dbReference>
<name>A0A1H7WBP7_9FLAO</name>
<dbReference type="AlphaFoldDB" id="A0A1H7WBP7"/>
<keyword evidence="1" id="KW-0540">Nuclease</keyword>
<keyword evidence="6" id="KW-1185">Reference proteome</keyword>
<proteinExistence type="predicted"/>
<dbReference type="SMART" id="SM00318">
    <property type="entry name" value="SNc"/>
    <property type="match status" value="1"/>
</dbReference>
<feature type="domain" description="TNase-like" evidence="4">
    <location>
        <begin position="67"/>
        <end position="189"/>
    </location>
</feature>
<organism evidence="5 6">
    <name type="scientific">Chryseobacterium taichungense</name>
    <dbReference type="NCBI Taxonomy" id="295069"/>
    <lineage>
        <taxon>Bacteria</taxon>
        <taxon>Pseudomonadati</taxon>
        <taxon>Bacteroidota</taxon>
        <taxon>Flavobacteriia</taxon>
        <taxon>Flavobacteriales</taxon>
        <taxon>Weeksellaceae</taxon>
        <taxon>Chryseobacterium group</taxon>
        <taxon>Chryseobacterium</taxon>
    </lineage>
</organism>
<dbReference type="PROSITE" id="PS50830">
    <property type="entry name" value="TNASE_3"/>
    <property type="match status" value="1"/>
</dbReference>
<keyword evidence="3" id="KW-0378">Hydrolase</keyword>
<dbReference type="GO" id="GO:0016787">
    <property type="term" value="F:hydrolase activity"/>
    <property type="evidence" value="ECO:0007669"/>
    <property type="project" value="UniProtKB-KW"/>
</dbReference>
<evidence type="ECO:0000256" key="3">
    <source>
        <dbReference type="ARBA" id="ARBA00022801"/>
    </source>
</evidence>
<dbReference type="InterPro" id="IPR002071">
    <property type="entry name" value="Thermonucl_AS"/>
</dbReference>
<evidence type="ECO:0000256" key="1">
    <source>
        <dbReference type="ARBA" id="ARBA00022722"/>
    </source>
</evidence>